<dbReference type="RefSeq" id="XP_014552215.1">
    <property type="nucleotide sequence ID" value="XM_014696729.1"/>
</dbReference>
<dbReference type="EMBL" id="KI968806">
    <property type="protein sequence ID" value="EUN22640.1"/>
    <property type="molecule type" value="Genomic_DNA"/>
</dbReference>
<gene>
    <name evidence="6" type="ORF">COCVIDRAFT_30382</name>
</gene>
<protein>
    <recommendedName>
        <fullName evidence="8">Cytochrome P450</fullName>
    </recommendedName>
</protein>
<dbReference type="InterPro" id="IPR001128">
    <property type="entry name" value="Cyt_P450"/>
</dbReference>
<evidence type="ECO:0000256" key="1">
    <source>
        <dbReference type="ARBA" id="ARBA00001971"/>
    </source>
</evidence>
<reference evidence="6 7" key="1">
    <citation type="journal article" date="2013" name="PLoS Genet.">
        <title>Comparative genome structure, secondary metabolite, and effector coding capacity across Cochliobolus pathogens.</title>
        <authorList>
            <person name="Condon B.J."/>
            <person name="Leng Y."/>
            <person name="Wu D."/>
            <person name="Bushley K.E."/>
            <person name="Ohm R.A."/>
            <person name="Otillar R."/>
            <person name="Martin J."/>
            <person name="Schackwitz W."/>
            <person name="Grimwood J."/>
            <person name="MohdZainudin N."/>
            <person name="Xue C."/>
            <person name="Wang R."/>
            <person name="Manning V.A."/>
            <person name="Dhillon B."/>
            <person name="Tu Z.J."/>
            <person name="Steffenson B.J."/>
            <person name="Salamov A."/>
            <person name="Sun H."/>
            <person name="Lowry S."/>
            <person name="LaButti K."/>
            <person name="Han J."/>
            <person name="Copeland A."/>
            <person name="Lindquist E."/>
            <person name="Barry K."/>
            <person name="Schmutz J."/>
            <person name="Baker S.E."/>
            <person name="Ciuffetti L.M."/>
            <person name="Grigoriev I.V."/>
            <person name="Zhong S."/>
            <person name="Turgeon B.G."/>
        </authorList>
    </citation>
    <scope>NUCLEOTIDE SEQUENCE [LARGE SCALE GENOMIC DNA]</scope>
    <source>
        <strain evidence="6 7">FI3</strain>
    </source>
</reference>
<evidence type="ECO:0000256" key="4">
    <source>
        <dbReference type="ARBA" id="ARBA00023002"/>
    </source>
</evidence>
<dbReference type="Gene3D" id="1.10.630.10">
    <property type="entry name" value="Cytochrome P450"/>
    <property type="match status" value="1"/>
</dbReference>
<keyword evidence="7" id="KW-1185">Reference proteome</keyword>
<organism evidence="6 7">
    <name type="scientific">Bipolaris victoriae (strain FI3)</name>
    <name type="common">Victoria blight of oats agent</name>
    <name type="synonym">Cochliobolus victoriae</name>
    <dbReference type="NCBI Taxonomy" id="930091"/>
    <lineage>
        <taxon>Eukaryota</taxon>
        <taxon>Fungi</taxon>
        <taxon>Dikarya</taxon>
        <taxon>Ascomycota</taxon>
        <taxon>Pezizomycotina</taxon>
        <taxon>Dothideomycetes</taxon>
        <taxon>Pleosporomycetidae</taxon>
        <taxon>Pleosporales</taxon>
        <taxon>Pleosporineae</taxon>
        <taxon>Pleosporaceae</taxon>
        <taxon>Bipolaris</taxon>
    </lineage>
</organism>
<evidence type="ECO:0000313" key="6">
    <source>
        <dbReference type="EMBL" id="EUN22640.1"/>
    </source>
</evidence>
<sequence>MVVCQLILSALEYPDYLEPLREEIENAIRERGVWNKDACARMPKSDSFLRETLRLSLPTAPKLQRKVDVDIPLSNDEVIKAGTLIGFPTLAIQRDEDYY</sequence>
<keyword evidence="4" id="KW-0560">Oxidoreductase</keyword>
<evidence type="ECO:0008006" key="8">
    <source>
        <dbReference type="Google" id="ProtNLM"/>
    </source>
</evidence>
<dbReference type="GO" id="GO:0016705">
    <property type="term" value="F:oxidoreductase activity, acting on paired donors, with incorporation or reduction of molecular oxygen"/>
    <property type="evidence" value="ECO:0007669"/>
    <property type="project" value="InterPro"/>
</dbReference>
<dbReference type="GeneID" id="26254524"/>
<evidence type="ECO:0000313" key="7">
    <source>
        <dbReference type="Proteomes" id="UP000054337"/>
    </source>
</evidence>
<proteinExistence type="inferred from homology"/>
<dbReference type="Proteomes" id="UP000054337">
    <property type="component" value="Unassembled WGS sequence"/>
</dbReference>
<dbReference type="HOGENOM" id="CLU_2319989_0_0_1"/>
<dbReference type="AlphaFoldDB" id="W7E9M8"/>
<dbReference type="InterPro" id="IPR036396">
    <property type="entry name" value="Cyt_P450_sf"/>
</dbReference>
<evidence type="ECO:0000256" key="3">
    <source>
        <dbReference type="ARBA" id="ARBA00022723"/>
    </source>
</evidence>
<dbReference type="PANTHER" id="PTHR46206">
    <property type="entry name" value="CYTOCHROME P450"/>
    <property type="match status" value="1"/>
</dbReference>
<evidence type="ECO:0000256" key="2">
    <source>
        <dbReference type="ARBA" id="ARBA00010617"/>
    </source>
</evidence>
<keyword evidence="5" id="KW-0408">Iron</keyword>
<dbReference type="GO" id="GO:0005506">
    <property type="term" value="F:iron ion binding"/>
    <property type="evidence" value="ECO:0007669"/>
    <property type="project" value="InterPro"/>
</dbReference>
<comment type="cofactor">
    <cofactor evidence="1">
        <name>heme</name>
        <dbReference type="ChEBI" id="CHEBI:30413"/>
    </cofactor>
</comment>
<keyword evidence="3" id="KW-0479">Metal-binding</keyword>
<accession>W7E9M8</accession>
<name>W7E9M8_BIPV3</name>
<dbReference type="GO" id="GO:0020037">
    <property type="term" value="F:heme binding"/>
    <property type="evidence" value="ECO:0007669"/>
    <property type="project" value="InterPro"/>
</dbReference>
<evidence type="ECO:0000256" key="5">
    <source>
        <dbReference type="ARBA" id="ARBA00023004"/>
    </source>
</evidence>
<comment type="similarity">
    <text evidence="2">Belongs to the cytochrome P450 family.</text>
</comment>
<dbReference type="SUPFAM" id="SSF48264">
    <property type="entry name" value="Cytochrome P450"/>
    <property type="match status" value="1"/>
</dbReference>
<dbReference type="GO" id="GO:0004497">
    <property type="term" value="F:monooxygenase activity"/>
    <property type="evidence" value="ECO:0007669"/>
    <property type="project" value="InterPro"/>
</dbReference>
<dbReference type="Pfam" id="PF00067">
    <property type="entry name" value="p450"/>
    <property type="match status" value="1"/>
</dbReference>